<evidence type="ECO:0000256" key="2">
    <source>
        <dbReference type="ARBA" id="ARBA00005446"/>
    </source>
</evidence>
<evidence type="ECO:0000256" key="1">
    <source>
        <dbReference type="ARBA" id="ARBA00001947"/>
    </source>
</evidence>
<sequence length="848" mass="95375">MQDQVMALKQRGIRAEYISSAQTNPNVLRNAERGRYDILYLTPEKACGLTNSFWSRLLDSGICLFAVDEAHCISEWGHSFRVEYKQLGVLRNVLLNVPVVGLTATATEKVRDDIILSLKMRDPHITIGSFDRQNLFYSVKSIDHCNTFLDDLVMRISSYISSASSTIIYCTTVKDAIQIFESLEAGGIAAGLYHGKMSNEAREDSHRSFIRDDLYVMVATIAFGMGIDKPDIRYVIHYGCPKSLESYFQESGRCGRDGIPSTCMLYYMRRDFAKADFYCAEARTADQRKAILESYVAAQRYCLLTTCRRNFLLEYFGEKNSPINCGTCDNCTSSKKDCDMSREAFLLMGCIQSCGGQLGLNLPVDVLRGSRSRRILDAKYDNLPFHGLGKEFPSNWWKVLAYQLISRDYLIETFRDVYKTVRVGPKGMQFLNSCTPDYQPPLLLTLTTEMMGDEENKVAVSEAGVINFGTQLGLHKFSQVEDLLYRRLVEERLKYARDIGTAPYALCGDQTLRRIAVTRPSTRARLANIDGLNQHFLTTHGDILLQTILSLSKELSLPLDGEPHAETLVSRKVPIKPNNKRLTTPVRFQSWKMWQEDGFTLQKIASHPDRAAPIKEQTVLEHIFGAAREGCAVDWLRLCGEIELTHEIFKNIQDAVSKVGYQKLKPIKEELPEEVTYGQIRAVLVMQELGVSMDIISPGHQDKATTDEFSDGMSKLSDGSDHSCRMGGVQPNLEMLNPNVDDGCSVKKSQQIIPDLLVEGADVLEAASHIENSNCSRKRRKFDALGEAQNIATESSVLLWLDNFGDGVSLSDILERFNGSTEDSIIDILQHLAGEFLIFKKNNVYKVM</sequence>
<dbReference type="GO" id="GO:0005634">
    <property type="term" value="C:nucleus"/>
    <property type="evidence" value="ECO:0007669"/>
    <property type="project" value="UniProtKB-SubCell"/>
</dbReference>
<evidence type="ECO:0000259" key="13">
    <source>
        <dbReference type="PROSITE" id="PS51192"/>
    </source>
</evidence>
<dbReference type="InterPro" id="IPR036388">
    <property type="entry name" value="WH-like_DNA-bd_sf"/>
</dbReference>
<dbReference type="InterPro" id="IPR027417">
    <property type="entry name" value="P-loop_NTPase"/>
</dbReference>
<dbReference type="OrthoDB" id="10261556at2759"/>
<dbReference type="SUPFAM" id="SSF47819">
    <property type="entry name" value="HRDC-like"/>
    <property type="match status" value="1"/>
</dbReference>
<accession>A0A2Z7AGV2</accession>
<dbReference type="PROSITE" id="PS50967">
    <property type="entry name" value="HRDC"/>
    <property type="match status" value="1"/>
</dbReference>
<keyword evidence="8" id="KW-0238">DNA-binding</keyword>
<comment type="catalytic activity">
    <reaction evidence="10 11">
        <text>Couples ATP hydrolysis with the unwinding of duplex DNA by translocating in the 3'-5' direction.</text>
        <dbReference type="EC" id="5.6.2.4"/>
    </reaction>
</comment>
<keyword evidence="4 11" id="KW-0547">Nucleotide-binding</keyword>
<dbReference type="InterPro" id="IPR018982">
    <property type="entry name" value="RQC_domain"/>
</dbReference>
<dbReference type="Gene3D" id="3.40.50.300">
    <property type="entry name" value="P-loop containing nucleotide triphosphate hydrolases"/>
    <property type="match status" value="2"/>
</dbReference>
<dbReference type="Pfam" id="PF00271">
    <property type="entry name" value="Helicase_C"/>
    <property type="match status" value="1"/>
</dbReference>
<dbReference type="SUPFAM" id="SSF52540">
    <property type="entry name" value="P-loop containing nucleoside triphosphate hydrolases"/>
    <property type="match status" value="1"/>
</dbReference>
<evidence type="ECO:0000256" key="3">
    <source>
        <dbReference type="ARBA" id="ARBA00008894"/>
    </source>
</evidence>
<dbReference type="GO" id="GO:0016887">
    <property type="term" value="F:ATP hydrolysis activity"/>
    <property type="evidence" value="ECO:0007669"/>
    <property type="project" value="RHEA"/>
</dbReference>
<dbReference type="PROSITE" id="PS51192">
    <property type="entry name" value="HELICASE_ATP_BIND_1"/>
    <property type="match status" value="1"/>
</dbReference>
<dbReference type="InterPro" id="IPR044876">
    <property type="entry name" value="HRDC_dom_sf"/>
</dbReference>
<comment type="similarity">
    <text evidence="2 11">Belongs to the helicase family. RecQ subfamily.</text>
</comment>
<evidence type="ECO:0000256" key="11">
    <source>
        <dbReference type="RuleBase" id="RU364117"/>
    </source>
</evidence>
<feature type="domain" description="Helicase ATP-binding" evidence="13">
    <location>
        <begin position="1"/>
        <end position="124"/>
    </location>
</feature>
<comment type="cofactor">
    <cofactor evidence="1">
        <name>Zn(2+)</name>
        <dbReference type="ChEBI" id="CHEBI:29105"/>
    </cofactor>
</comment>
<dbReference type="InterPro" id="IPR032284">
    <property type="entry name" value="RecQ_Zn-bd"/>
</dbReference>
<evidence type="ECO:0000259" key="14">
    <source>
        <dbReference type="PROSITE" id="PS51194"/>
    </source>
</evidence>
<dbReference type="GO" id="GO:0005694">
    <property type="term" value="C:chromosome"/>
    <property type="evidence" value="ECO:0007669"/>
    <property type="project" value="TreeGrafter"/>
</dbReference>
<dbReference type="InterPro" id="IPR029491">
    <property type="entry name" value="Helicase_HTH"/>
</dbReference>
<dbReference type="PROSITE" id="PS51194">
    <property type="entry name" value="HELICASE_CTER"/>
    <property type="match status" value="1"/>
</dbReference>
<dbReference type="GO" id="GO:0006260">
    <property type="term" value="P:DNA replication"/>
    <property type="evidence" value="ECO:0007669"/>
    <property type="project" value="InterPro"/>
</dbReference>
<dbReference type="NCBIfam" id="TIGR00614">
    <property type="entry name" value="recQ_fam"/>
    <property type="match status" value="1"/>
</dbReference>
<dbReference type="EMBL" id="KV017478">
    <property type="protein sequence ID" value="KZV18306.1"/>
    <property type="molecule type" value="Genomic_DNA"/>
</dbReference>
<dbReference type="PANTHER" id="PTHR13710">
    <property type="entry name" value="DNA HELICASE RECQ FAMILY MEMBER"/>
    <property type="match status" value="1"/>
</dbReference>
<dbReference type="GO" id="GO:0003677">
    <property type="term" value="F:DNA binding"/>
    <property type="evidence" value="ECO:0007669"/>
    <property type="project" value="UniProtKB-KW"/>
</dbReference>
<dbReference type="Gene3D" id="1.10.10.10">
    <property type="entry name" value="Winged helix-like DNA-binding domain superfamily/Winged helix DNA-binding domain"/>
    <property type="match status" value="1"/>
</dbReference>
<dbReference type="Pfam" id="PF16124">
    <property type="entry name" value="RecQ_Zn_bind"/>
    <property type="match status" value="1"/>
</dbReference>
<keyword evidence="9" id="KW-0413">Isomerase</keyword>
<dbReference type="InterPro" id="IPR011545">
    <property type="entry name" value="DEAD/DEAH_box_helicase_dom"/>
</dbReference>
<dbReference type="InterPro" id="IPR001650">
    <property type="entry name" value="Helicase_C-like"/>
</dbReference>
<dbReference type="InterPro" id="IPR036390">
    <property type="entry name" value="WH_DNA-bd_sf"/>
</dbReference>
<dbReference type="Pfam" id="PF00570">
    <property type="entry name" value="HRDC"/>
    <property type="match status" value="1"/>
</dbReference>
<organism evidence="15 16">
    <name type="scientific">Dorcoceras hygrometricum</name>
    <dbReference type="NCBI Taxonomy" id="472368"/>
    <lineage>
        <taxon>Eukaryota</taxon>
        <taxon>Viridiplantae</taxon>
        <taxon>Streptophyta</taxon>
        <taxon>Embryophyta</taxon>
        <taxon>Tracheophyta</taxon>
        <taxon>Spermatophyta</taxon>
        <taxon>Magnoliopsida</taxon>
        <taxon>eudicotyledons</taxon>
        <taxon>Gunneridae</taxon>
        <taxon>Pentapetalae</taxon>
        <taxon>asterids</taxon>
        <taxon>lamiids</taxon>
        <taxon>Lamiales</taxon>
        <taxon>Gesneriaceae</taxon>
        <taxon>Didymocarpoideae</taxon>
        <taxon>Trichosporeae</taxon>
        <taxon>Loxocarpinae</taxon>
        <taxon>Dorcoceras</taxon>
    </lineage>
</organism>
<dbReference type="GO" id="GO:0043138">
    <property type="term" value="F:3'-5' DNA helicase activity"/>
    <property type="evidence" value="ECO:0007669"/>
    <property type="project" value="UniProtKB-EC"/>
</dbReference>
<dbReference type="InterPro" id="IPR014001">
    <property type="entry name" value="Helicase_ATP-bd"/>
</dbReference>
<proteinExistence type="inferred from homology"/>
<name>A0A2Z7AGV2_9LAMI</name>
<comment type="catalytic activity">
    <reaction evidence="11">
        <text>ATP + H2O = ADP + phosphate + H(+)</text>
        <dbReference type="Rhea" id="RHEA:13065"/>
        <dbReference type="ChEBI" id="CHEBI:15377"/>
        <dbReference type="ChEBI" id="CHEBI:15378"/>
        <dbReference type="ChEBI" id="CHEBI:30616"/>
        <dbReference type="ChEBI" id="CHEBI:43474"/>
        <dbReference type="ChEBI" id="CHEBI:456216"/>
    </reaction>
</comment>
<dbReference type="Pfam" id="PF14493">
    <property type="entry name" value="HTH_40"/>
    <property type="match status" value="1"/>
</dbReference>
<dbReference type="FunFam" id="1.10.10.10:FF:000513">
    <property type="entry name" value="ATP-dependent DNA helicase"/>
    <property type="match status" value="1"/>
</dbReference>
<gene>
    <name evidence="15" type="ORF">F511_25410</name>
</gene>
<evidence type="ECO:0000256" key="7">
    <source>
        <dbReference type="ARBA" id="ARBA00022840"/>
    </source>
</evidence>
<dbReference type="InterPro" id="IPR002121">
    <property type="entry name" value="HRDC_dom"/>
</dbReference>
<keyword evidence="5 11" id="KW-0378">Hydrolase</keyword>
<dbReference type="SUPFAM" id="SSF46785">
    <property type="entry name" value="Winged helix' DNA-binding domain"/>
    <property type="match status" value="1"/>
</dbReference>
<dbReference type="GO" id="GO:0005737">
    <property type="term" value="C:cytoplasm"/>
    <property type="evidence" value="ECO:0007669"/>
    <property type="project" value="TreeGrafter"/>
</dbReference>
<evidence type="ECO:0000256" key="10">
    <source>
        <dbReference type="ARBA" id="ARBA00034617"/>
    </source>
</evidence>
<dbReference type="InterPro" id="IPR010997">
    <property type="entry name" value="HRDC-like_sf"/>
</dbReference>
<dbReference type="InterPro" id="IPR004589">
    <property type="entry name" value="DNA_helicase_ATP-dep_RecQ"/>
</dbReference>
<dbReference type="SMART" id="SM00490">
    <property type="entry name" value="HELICc"/>
    <property type="match status" value="1"/>
</dbReference>
<reference evidence="15 16" key="1">
    <citation type="journal article" date="2015" name="Proc. Natl. Acad. Sci. U.S.A.">
        <title>The resurrection genome of Boea hygrometrica: A blueprint for survival of dehydration.</title>
        <authorList>
            <person name="Xiao L."/>
            <person name="Yang G."/>
            <person name="Zhang L."/>
            <person name="Yang X."/>
            <person name="Zhao S."/>
            <person name="Ji Z."/>
            <person name="Zhou Q."/>
            <person name="Hu M."/>
            <person name="Wang Y."/>
            <person name="Chen M."/>
            <person name="Xu Y."/>
            <person name="Jin H."/>
            <person name="Xiao X."/>
            <person name="Hu G."/>
            <person name="Bao F."/>
            <person name="Hu Y."/>
            <person name="Wan P."/>
            <person name="Li L."/>
            <person name="Deng X."/>
            <person name="Kuang T."/>
            <person name="Xiang C."/>
            <person name="Zhu J.K."/>
            <person name="Oliver M.J."/>
            <person name="He Y."/>
        </authorList>
    </citation>
    <scope>NUCLEOTIDE SEQUENCE [LARGE SCALE GENOMIC DNA]</scope>
    <source>
        <strain evidence="16">cv. XS01</strain>
    </source>
</reference>
<dbReference type="SMART" id="SM00956">
    <property type="entry name" value="RQC"/>
    <property type="match status" value="1"/>
</dbReference>
<comment type="subcellular location">
    <subcellularLocation>
        <location evidence="11">Nucleus</location>
    </subcellularLocation>
</comment>
<dbReference type="PANTHER" id="PTHR13710:SF120">
    <property type="entry name" value="BIFUNCTIONAL 3'-5' EXONUCLEASE_ATP-DEPENDENT HELICASE WRN"/>
    <property type="match status" value="1"/>
</dbReference>
<evidence type="ECO:0000313" key="16">
    <source>
        <dbReference type="Proteomes" id="UP000250235"/>
    </source>
</evidence>
<dbReference type="Pfam" id="PF09382">
    <property type="entry name" value="RQC"/>
    <property type="match status" value="1"/>
</dbReference>
<protein>
    <recommendedName>
        <fullName evidence="11">ATP-dependent DNA helicase</fullName>
        <ecNumber evidence="11">5.6.2.4</ecNumber>
    </recommendedName>
</protein>
<dbReference type="EC" id="5.6.2.4" evidence="11"/>
<keyword evidence="7 11" id="KW-0067">ATP-binding</keyword>
<feature type="domain" description="HRDC" evidence="12">
    <location>
        <begin position="478"/>
        <end position="558"/>
    </location>
</feature>
<dbReference type="Pfam" id="PF00270">
    <property type="entry name" value="DEAD"/>
    <property type="match status" value="1"/>
</dbReference>
<evidence type="ECO:0000256" key="4">
    <source>
        <dbReference type="ARBA" id="ARBA00022741"/>
    </source>
</evidence>
<evidence type="ECO:0000256" key="6">
    <source>
        <dbReference type="ARBA" id="ARBA00022806"/>
    </source>
</evidence>
<evidence type="ECO:0000256" key="5">
    <source>
        <dbReference type="ARBA" id="ARBA00022801"/>
    </source>
</evidence>
<dbReference type="Proteomes" id="UP000250235">
    <property type="component" value="Unassembled WGS sequence"/>
</dbReference>
<feature type="domain" description="Helicase C-terminal" evidence="14">
    <location>
        <begin position="148"/>
        <end position="303"/>
    </location>
</feature>
<evidence type="ECO:0000259" key="12">
    <source>
        <dbReference type="PROSITE" id="PS50967"/>
    </source>
</evidence>
<keyword evidence="16" id="KW-1185">Reference proteome</keyword>
<dbReference type="GO" id="GO:0009378">
    <property type="term" value="F:four-way junction helicase activity"/>
    <property type="evidence" value="ECO:0007669"/>
    <property type="project" value="TreeGrafter"/>
</dbReference>
<dbReference type="GO" id="GO:0000724">
    <property type="term" value="P:double-strand break repair via homologous recombination"/>
    <property type="evidence" value="ECO:0007669"/>
    <property type="project" value="TreeGrafter"/>
</dbReference>
<evidence type="ECO:0000256" key="9">
    <source>
        <dbReference type="ARBA" id="ARBA00023235"/>
    </source>
</evidence>
<evidence type="ECO:0000313" key="15">
    <source>
        <dbReference type="EMBL" id="KZV18306.1"/>
    </source>
</evidence>
<keyword evidence="11" id="KW-0539">Nucleus</keyword>
<evidence type="ECO:0000256" key="8">
    <source>
        <dbReference type="ARBA" id="ARBA00023125"/>
    </source>
</evidence>
<keyword evidence="6 11" id="KW-0347">Helicase</keyword>
<dbReference type="GO" id="GO:0005524">
    <property type="term" value="F:ATP binding"/>
    <property type="evidence" value="ECO:0007669"/>
    <property type="project" value="UniProtKB-KW"/>
</dbReference>
<dbReference type="AlphaFoldDB" id="A0A2Z7AGV2"/>
<dbReference type="CDD" id="cd17920">
    <property type="entry name" value="DEXHc_RecQ"/>
    <property type="match status" value="1"/>
</dbReference>
<comment type="similarity">
    <text evidence="3">Belongs to the disease resistance NB-LRR family.</text>
</comment>
<dbReference type="Gene3D" id="1.10.150.80">
    <property type="entry name" value="HRDC domain"/>
    <property type="match status" value="1"/>
</dbReference>